<keyword evidence="1" id="KW-0489">Methyltransferase</keyword>
<reference evidence="4 5" key="1">
    <citation type="submission" date="2018-08" db="EMBL/GenBank/DDBJ databases">
        <title>Recombination of ecologically and evolutionarily significant loci maintains genetic cohesion in the Pseudomonas syringae species complex.</title>
        <authorList>
            <person name="Dillon M."/>
            <person name="Thakur S."/>
            <person name="Almeida R.N.D."/>
            <person name="Weir B.S."/>
            <person name="Guttman D.S."/>
        </authorList>
    </citation>
    <scope>NUCLEOTIDE SEQUENCE [LARGE SCALE GENOMIC DNA]</scope>
    <source>
        <strain evidence="4 5">ICMP 12341</strain>
    </source>
</reference>
<dbReference type="CDD" id="cd02440">
    <property type="entry name" value="AdoMet_MTases"/>
    <property type="match status" value="1"/>
</dbReference>
<dbReference type="PROSITE" id="PS00092">
    <property type="entry name" value="N6_MTASE"/>
    <property type="match status" value="1"/>
</dbReference>
<organism evidence="4 5">
    <name type="scientific">Pseudomonas syringae pv. coriandricola</name>
    <dbReference type="NCBI Taxonomy" id="264453"/>
    <lineage>
        <taxon>Bacteria</taxon>
        <taxon>Pseudomonadati</taxon>
        <taxon>Pseudomonadota</taxon>
        <taxon>Gammaproteobacteria</taxon>
        <taxon>Pseudomonadales</taxon>
        <taxon>Pseudomonadaceae</taxon>
        <taxon>Pseudomonas</taxon>
    </lineage>
</organism>
<evidence type="ECO:0000256" key="1">
    <source>
        <dbReference type="ARBA" id="ARBA00022603"/>
    </source>
</evidence>
<dbReference type="GO" id="GO:0008168">
    <property type="term" value="F:methyltransferase activity"/>
    <property type="evidence" value="ECO:0007669"/>
    <property type="project" value="UniProtKB-KW"/>
</dbReference>
<evidence type="ECO:0000256" key="2">
    <source>
        <dbReference type="ARBA" id="ARBA00022679"/>
    </source>
</evidence>
<gene>
    <name evidence="4" type="ORF">ALQ65_02685</name>
</gene>
<dbReference type="Pfam" id="PF19587">
    <property type="entry name" value="DUF6094"/>
    <property type="match status" value="1"/>
</dbReference>
<proteinExistence type="predicted"/>
<dbReference type="SUPFAM" id="SSF53335">
    <property type="entry name" value="S-adenosyl-L-methionine-dependent methyltransferases"/>
    <property type="match status" value="1"/>
</dbReference>
<dbReference type="AlphaFoldDB" id="A0A0P9MW08"/>
<dbReference type="GO" id="GO:0003676">
    <property type="term" value="F:nucleic acid binding"/>
    <property type="evidence" value="ECO:0007669"/>
    <property type="project" value="InterPro"/>
</dbReference>
<dbReference type="Gene3D" id="3.40.50.150">
    <property type="entry name" value="Vaccinia Virus protein VP39"/>
    <property type="match status" value="1"/>
</dbReference>
<dbReference type="InterPro" id="IPR046076">
    <property type="entry name" value="DUF6094"/>
</dbReference>
<comment type="caution">
    <text evidence="4">The sequence shown here is derived from an EMBL/GenBank/DDBJ whole genome shotgun (WGS) entry which is preliminary data.</text>
</comment>
<evidence type="ECO:0000259" key="3">
    <source>
        <dbReference type="Pfam" id="PF19587"/>
    </source>
</evidence>
<dbReference type="EMBL" id="RBOV01000124">
    <property type="protein sequence ID" value="RMN12835.1"/>
    <property type="molecule type" value="Genomic_DNA"/>
</dbReference>
<evidence type="ECO:0000313" key="4">
    <source>
        <dbReference type="EMBL" id="RMN12835.1"/>
    </source>
</evidence>
<name>A0A0P9MW08_9PSED</name>
<keyword evidence="2" id="KW-0808">Transferase</keyword>
<dbReference type="InterPro" id="IPR002052">
    <property type="entry name" value="DNA_methylase_N6_adenine_CS"/>
</dbReference>
<dbReference type="GO" id="GO:0032259">
    <property type="term" value="P:methylation"/>
    <property type="evidence" value="ECO:0007669"/>
    <property type="project" value="UniProtKB-KW"/>
</dbReference>
<dbReference type="PRINTS" id="PR00507">
    <property type="entry name" value="N12N6MTFRASE"/>
</dbReference>
<evidence type="ECO:0000313" key="5">
    <source>
        <dbReference type="Proteomes" id="UP000271468"/>
    </source>
</evidence>
<sequence>MSKEPIMALMFSRLARNFARNGYYPTDELTLERTLQALLPASSGRMRILDPCSGEGVALAEVAHRLERNRTEAYAVEYDRERADHSKTLLDRVLQGDLMDTMISRQSFGLLWLNPPYGDLVADHSGASQYQGSGRRRLEKAFYQRSLPLLQYGGVMVFIVPHYVLDDELCGWLTNHFTGLRICAAVDRTFKQVVIFGIRVRRQDLARPREVAAMREHLRAIGSGEQAADLLPATWPWEQYAVLPITNDLEHFYRISLEPEQFSEEVLRLKGLWPDFTLHFGQTGAQPRAPVKALSRWHLALALAAGAITGVVTSRSGRVLVLKGDTYKDKVPKTEFTEDEDGNVFETRILTDRFVPRVRAWDMTPGSRQLGCSLTISSDATTPAAPVTTSNTEARSQDASFEMGRVMVTHSVQSLLQNSSLDVMQYLQRHATGDWGEISNDDWDSNQHALKADGRLFSGYDIDAEDETRLWIITESDRSVTTVMLPSDY</sequence>
<accession>A0A0P9MW08</accession>
<dbReference type="Proteomes" id="UP000271468">
    <property type="component" value="Unassembled WGS sequence"/>
</dbReference>
<protein>
    <recommendedName>
        <fullName evidence="3">DUF6094 domain-containing protein</fullName>
    </recommendedName>
</protein>
<dbReference type="InterPro" id="IPR029063">
    <property type="entry name" value="SAM-dependent_MTases_sf"/>
</dbReference>
<feature type="domain" description="DUF6094" evidence="3">
    <location>
        <begin position="8"/>
        <end position="204"/>
    </location>
</feature>